<dbReference type="GO" id="GO:0050660">
    <property type="term" value="F:flavin adenine dinucleotide binding"/>
    <property type="evidence" value="ECO:0007669"/>
    <property type="project" value="TreeGrafter"/>
</dbReference>
<keyword evidence="8" id="KW-1185">Reference proteome</keyword>
<evidence type="ECO:0000256" key="1">
    <source>
        <dbReference type="ARBA" id="ARBA00007812"/>
    </source>
</evidence>
<evidence type="ECO:0000256" key="2">
    <source>
        <dbReference type="ARBA" id="ARBA00023052"/>
    </source>
</evidence>
<feature type="domain" description="Thiamine pyrophosphate enzyme TPP-binding" evidence="5">
    <location>
        <begin position="421"/>
        <end position="563"/>
    </location>
</feature>
<comment type="similarity">
    <text evidence="1 3">Belongs to the TPP enzyme family.</text>
</comment>
<dbReference type="KEGG" id="aab:A4R43_07875"/>
<dbReference type="SUPFAM" id="SSF52467">
    <property type="entry name" value="DHS-like NAD/FAD-binding domain"/>
    <property type="match status" value="1"/>
</dbReference>
<accession>A0A344L331</accession>
<feature type="domain" description="Thiamine pyrophosphate enzyme central" evidence="4">
    <location>
        <begin position="215"/>
        <end position="321"/>
    </location>
</feature>
<dbReference type="GO" id="GO:0009099">
    <property type="term" value="P:L-valine biosynthetic process"/>
    <property type="evidence" value="ECO:0007669"/>
    <property type="project" value="TreeGrafter"/>
</dbReference>
<dbReference type="GO" id="GO:0000287">
    <property type="term" value="F:magnesium ion binding"/>
    <property type="evidence" value="ECO:0007669"/>
    <property type="project" value="InterPro"/>
</dbReference>
<feature type="domain" description="Thiamine pyrophosphate enzyme N-terminal TPP-binding" evidence="6">
    <location>
        <begin position="9"/>
        <end position="139"/>
    </location>
</feature>
<dbReference type="CDD" id="cd02002">
    <property type="entry name" value="TPP_BFDC"/>
    <property type="match status" value="1"/>
</dbReference>
<dbReference type="PANTHER" id="PTHR18968">
    <property type="entry name" value="THIAMINE PYROPHOSPHATE ENZYMES"/>
    <property type="match status" value="1"/>
</dbReference>
<dbReference type="Proteomes" id="UP000250434">
    <property type="component" value="Chromosome"/>
</dbReference>
<name>A0A344L331_9PSEU</name>
<dbReference type="NCBIfam" id="NF006203">
    <property type="entry name" value="PRK08327.1"/>
    <property type="match status" value="1"/>
</dbReference>
<dbReference type="GO" id="GO:0009097">
    <property type="term" value="P:isoleucine biosynthetic process"/>
    <property type="evidence" value="ECO:0007669"/>
    <property type="project" value="TreeGrafter"/>
</dbReference>
<dbReference type="RefSeq" id="WP_113691726.1">
    <property type="nucleotide sequence ID" value="NZ_CP015163.1"/>
</dbReference>
<dbReference type="InterPro" id="IPR012001">
    <property type="entry name" value="Thiamin_PyroP_enz_TPP-bd_dom"/>
</dbReference>
<dbReference type="GO" id="GO:0005948">
    <property type="term" value="C:acetolactate synthase complex"/>
    <property type="evidence" value="ECO:0007669"/>
    <property type="project" value="TreeGrafter"/>
</dbReference>
<dbReference type="InterPro" id="IPR011766">
    <property type="entry name" value="TPP_enzyme_TPP-bd"/>
</dbReference>
<evidence type="ECO:0000259" key="4">
    <source>
        <dbReference type="Pfam" id="PF00205"/>
    </source>
</evidence>
<dbReference type="GO" id="GO:0003984">
    <property type="term" value="F:acetolactate synthase activity"/>
    <property type="evidence" value="ECO:0007669"/>
    <property type="project" value="TreeGrafter"/>
</dbReference>
<organism evidence="7 8">
    <name type="scientific">Amycolatopsis albispora</name>
    <dbReference type="NCBI Taxonomy" id="1804986"/>
    <lineage>
        <taxon>Bacteria</taxon>
        <taxon>Bacillati</taxon>
        <taxon>Actinomycetota</taxon>
        <taxon>Actinomycetes</taxon>
        <taxon>Pseudonocardiales</taxon>
        <taxon>Pseudonocardiaceae</taxon>
        <taxon>Amycolatopsis</taxon>
    </lineage>
</organism>
<dbReference type="Pfam" id="PF02776">
    <property type="entry name" value="TPP_enzyme_N"/>
    <property type="match status" value="1"/>
</dbReference>
<reference evidence="7 8" key="1">
    <citation type="submission" date="2016-04" db="EMBL/GenBank/DDBJ databases">
        <title>Complete genome sequence and analysis of deep-sea sediment isolate, Amycolatopsis sp. WP1.</title>
        <authorList>
            <person name="Wang H."/>
            <person name="Chen S."/>
            <person name="Wu Q."/>
        </authorList>
    </citation>
    <scope>NUCLEOTIDE SEQUENCE [LARGE SCALE GENOMIC DNA]</scope>
    <source>
        <strain evidence="7 8">WP1</strain>
    </source>
</reference>
<dbReference type="Gene3D" id="3.40.50.1220">
    <property type="entry name" value="TPP-binding domain"/>
    <property type="match status" value="1"/>
</dbReference>
<dbReference type="SUPFAM" id="SSF52518">
    <property type="entry name" value="Thiamin diphosphate-binding fold (THDP-binding)"/>
    <property type="match status" value="2"/>
</dbReference>
<dbReference type="AlphaFoldDB" id="A0A344L331"/>
<evidence type="ECO:0000313" key="7">
    <source>
        <dbReference type="EMBL" id="AXB42455.1"/>
    </source>
</evidence>
<dbReference type="InterPro" id="IPR045229">
    <property type="entry name" value="TPP_enz"/>
</dbReference>
<evidence type="ECO:0000256" key="3">
    <source>
        <dbReference type="RuleBase" id="RU362132"/>
    </source>
</evidence>
<dbReference type="EMBL" id="CP015163">
    <property type="protein sequence ID" value="AXB42455.1"/>
    <property type="molecule type" value="Genomic_DNA"/>
</dbReference>
<dbReference type="CDD" id="cd07035">
    <property type="entry name" value="TPP_PYR_POX_like"/>
    <property type="match status" value="1"/>
</dbReference>
<dbReference type="Gene3D" id="3.40.50.970">
    <property type="match status" value="2"/>
</dbReference>
<evidence type="ECO:0000313" key="8">
    <source>
        <dbReference type="Proteomes" id="UP000250434"/>
    </source>
</evidence>
<dbReference type="InterPro" id="IPR029061">
    <property type="entry name" value="THDP-binding"/>
</dbReference>
<dbReference type="Pfam" id="PF02775">
    <property type="entry name" value="TPP_enzyme_C"/>
    <property type="match status" value="1"/>
</dbReference>
<sequence>MTRAERWYTTSTAFLEALAEAGVRYVFANLGSDHPGLVEAYARARDEGRAGELPELVICPHESVAMSAAQGYAQASGRPQAVVVHVDCGTQNLGGTLHNAAKARVPVLVFAGASPVTQDGELPGGRNEFIHWIQDVPDQRGIVRGYTKYDNEIRTGRNVKQLVHRALQIACSEPAGPVYLVGAREVMEEHLTPVPGRAELFTATTPGALAPEVAARIADALAGARNPVVVTSNLGREPDAVVELVRLCERLAVRVIESVPMYVNFPADHPLHAGYQWNTPAPNPALTEADVILVLGCEVPWIPSLNRPAGNARIFVVDADPLKERTPLWHVPAELYARANPGLAARQLADEVAAGPVRAEDVTARYARSVADHDRRAADRARKARPRPDVITPEYLAVCVHDAIDDETIVLSEAITNFGVVSEFVPRSVPGTLFGSGGSSLGWHAGAAIGVKLAVPDRLVVSLVGDGTYLFGVPASAQWTARRYGAPSLTVIIDNQGWRAPKLSTLAVHPDGVAAANDDFGVGFAPGADLPGVAAAAADAWAHTVADPAELPPLLTEAVKVVRDGRSAVLAVRVPPV</sequence>
<dbReference type="GO" id="GO:0030976">
    <property type="term" value="F:thiamine pyrophosphate binding"/>
    <property type="evidence" value="ECO:0007669"/>
    <property type="project" value="InterPro"/>
</dbReference>
<evidence type="ECO:0000259" key="6">
    <source>
        <dbReference type="Pfam" id="PF02776"/>
    </source>
</evidence>
<proteinExistence type="inferred from homology"/>
<gene>
    <name evidence="7" type="ORF">A4R43_07875</name>
</gene>
<dbReference type="Pfam" id="PF00205">
    <property type="entry name" value="TPP_enzyme_M"/>
    <property type="match status" value="1"/>
</dbReference>
<evidence type="ECO:0000259" key="5">
    <source>
        <dbReference type="Pfam" id="PF02775"/>
    </source>
</evidence>
<dbReference type="InterPro" id="IPR012000">
    <property type="entry name" value="Thiamin_PyroP_enz_cen_dom"/>
</dbReference>
<dbReference type="OrthoDB" id="2443624at2"/>
<keyword evidence="2 3" id="KW-0786">Thiamine pyrophosphate</keyword>
<dbReference type="InterPro" id="IPR029035">
    <property type="entry name" value="DHS-like_NAD/FAD-binding_dom"/>
</dbReference>
<protein>
    <submittedName>
        <fullName evidence="7">Acetolactate synthase</fullName>
    </submittedName>
</protein>
<dbReference type="PANTHER" id="PTHR18968:SF164">
    <property type="entry name" value="PYRUVATE DECARBOXYLASE"/>
    <property type="match status" value="1"/>
</dbReference>